<keyword evidence="2" id="KW-1185">Reference proteome</keyword>
<reference evidence="1 2" key="1">
    <citation type="journal article" date="2016" name="Mol. Biol. Evol.">
        <title>Comparative Genomics of Early-Diverging Mushroom-Forming Fungi Provides Insights into the Origins of Lignocellulose Decay Capabilities.</title>
        <authorList>
            <person name="Nagy L.G."/>
            <person name="Riley R."/>
            <person name="Tritt A."/>
            <person name="Adam C."/>
            <person name="Daum C."/>
            <person name="Floudas D."/>
            <person name="Sun H."/>
            <person name="Yadav J.S."/>
            <person name="Pangilinan J."/>
            <person name="Larsson K.H."/>
            <person name="Matsuura K."/>
            <person name="Barry K."/>
            <person name="Labutti K."/>
            <person name="Kuo R."/>
            <person name="Ohm R.A."/>
            <person name="Bhattacharya S.S."/>
            <person name="Shirouzu T."/>
            <person name="Yoshinaga Y."/>
            <person name="Martin F.M."/>
            <person name="Grigoriev I.V."/>
            <person name="Hibbett D.S."/>
        </authorList>
    </citation>
    <scope>NUCLEOTIDE SEQUENCE [LARGE SCALE GENOMIC DNA]</scope>
    <source>
        <strain evidence="1 2">CBS 109695</strain>
    </source>
</reference>
<proteinExistence type="predicted"/>
<dbReference type="EMBL" id="KV417712">
    <property type="protein sequence ID" value="KZP08890.1"/>
    <property type="molecule type" value="Genomic_DNA"/>
</dbReference>
<evidence type="ECO:0000313" key="2">
    <source>
        <dbReference type="Proteomes" id="UP000076532"/>
    </source>
</evidence>
<name>A0A165XTN2_9AGAM</name>
<sequence>MAAASSVAAAGPTAAPAACPARPFHACRVWRKSLAPDERRGRVVAAVGIAESLLLELDHAEDAPDEAFLSPVPLSAATHQCTRSEARTLRARRGRGFLRAYTGISR</sequence>
<accession>A0A165XTN2</accession>
<evidence type="ECO:0000313" key="1">
    <source>
        <dbReference type="EMBL" id="KZP08890.1"/>
    </source>
</evidence>
<organism evidence="1 2">
    <name type="scientific">Athelia psychrophila</name>
    <dbReference type="NCBI Taxonomy" id="1759441"/>
    <lineage>
        <taxon>Eukaryota</taxon>
        <taxon>Fungi</taxon>
        <taxon>Dikarya</taxon>
        <taxon>Basidiomycota</taxon>
        <taxon>Agaricomycotina</taxon>
        <taxon>Agaricomycetes</taxon>
        <taxon>Agaricomycetidae</taxon>
        <taxon>Atheliales</taxon>
        <taxon>Atheliaceae</taxon>
        <taxon>Athelia</taxon>
    </lineage>
</organism>
<protein>
    <submittedName>
        <fullName evidence="1">Uncharacterized protein</fullName>
    </submittedName>
</protein>
<dbReference type="AlphaFoldDB" id="A0A165XTN2"/>
<dbReference type="Proteomes" id="UP000076532">
    <property type="component" value="Unassembled WGS sequence"/>
</dbReference>
<gene>
    <name evidence="1" type="ORF">FIBSPDRAFT_964426</name>
</gene>